<dbReference type="Pfam" id="PF01636">
    <property type="entry name" value="APH"/>
    <property type="match status" value="1"/>
</dbReference>
<dbReference type="EMBL" id="LAZL01000005">
    <property type="protein sequence ID" value="KMT66270.1"/>
    <property type="molecule type" value="Genomic_DNA"/>
</dbReference>
<accession>A0A0J8GU28</accession>
<feature type="domain" description="Aminoglycoside phosphotransferase" evidence="3">
    <location>
        <begin position="26"/>
        <end position="259"/>
    </location>
</feature>
<evidence type="ECO:0000256" key="2">
    <source>
        <dbReference type="ARBA" id="ARBA00022840"/>
    </source>
</evidence>
<dbReference type="OrthoDB" id="9809275at2"/>
<sequence length="331" mass="38096">MNSSISPSEQLQNWVNLQLPNLAFNINLISGDASFRKYYRVELADKSLIAVNSPPAQENNPLFVNLAKKLKQAGLNTPEVIATDFEMGFMLLSDFGDIHLANLISSKNYPSLYQNIFPTLNQLQQLPTSEFDLVDKYSSNLVQFEMSLFNDWFVEQHLGLKLNTKEHEMLNSAFEFISNQFQQQPQVLVHRDFHSRNIMFAGGDINQLGLIDFQGALIGPITYDLVSLLKDCYLIWPQDKVTELAETFRQTYQANITKEAWHKWFDLTGLQRHIKCAGIFSRLAIRDDKPNYLKHIPDVMNYIYQVCIKYPELTEFAKLIESKLQLGSNTK</sequence>
<evidence type="ECO:0000313" key="5">
    <source>
        <dbReference type="Proteomes" id="UP000037600"/>
    </source>
</evidence>
<dbReference type="STRING" id="1513271.XM47_04570"/>
<comment type="caution">
    <text evidence="4">The sequence shown here is derived from an EMBL/GenBank/DDBJ whole genome shotgun (WGS) entry which is preliminary data.</text>
</comment>
<dbReference type="InterPro" id="IPR011009">
    <property type="entry name" value="Kinase-like_dom_sf"/>
</dbReference>
<dbReference type="PATRIC" id="fig|1513271.3.peg.946"/>
<dbReference type="PANTHER" id="PTHR33540:SF1">
    <property type="entry name" value="N-ACETYLMURAMATE_N-ACETYLGLUCOSAMINE KINASE"/>
    <property type="match status" value="1"/>
</dbReference>
<dbReference type="Gene3D" id="3.90.1200.10">
    <property type="match status" value="1"/>
</dbReference>
<dbReference type="InterPro" id="IPR002575">
    <property type="entry name" value="Aminoglycoside_PTrfase"/>
</dbReference>
<name>A0A0J8GU28_9ALTE</name>
<evidence type="ECO:0000259" key="3">
    <source>
        <dbReference type="Pfam" id="PF01636"/>
    </source>
</evidence>
<evidence type="ECO:0000256" key="1">
    <source>
        <dbReference type="ARBA" id="ARBA00022741"/>
    </source>
</evidence>
<gene>
    <name evidence="4" type="ORF">XM47_04570</name>
</gene>
<protein>
    <recommendedName>
        <fullName evidence="3">Aminoglycoside phosphotransferase domain-containing protein</fullName>
    </recommendedName>
</protein>
<evidence type="ECO:0000313" key="4">
    <source>
        <dbReference type="EMBL" id="KMT66270.1"/>
    </source>
</evidence>
<dbReference type="Proteomes" id="UP000037600">
    <property type="component" value="Unassembled WGS sequence"/>
</dbReference>
<keyword evidence="2" id="KW-0067">ATP-binding</keyword>
<dbReference type="SUPFAM" id="SSF56112">
    <property type="entry name" value="Protein kinase-like (PK-like)"/>
    <property type="match status" value="1"/>
</dbReference>
<reference evidence="4 5" key="1">
    <citation type="submission" date="2015-04" db="EMBL/GenBank/DDBJ databases">
        <title>Draft Genome Sequence of the Novel Agar-Digesting Marine Bacterium Q1.</title>
        <authorList>
            <person name="Li Y."/>
            <person name="Li D."/>
            <person name="Chen G."/>
            <person name="Du Z."/>
        </authorList>
    </citation>
    <scope>NUCLEOTIDE SEQUENCE [LARGE SCALE GENOMIC DNA]</scope>
    <source>
        <strain evidence="4 5">Q1</strain>
    </source>
</reference>
<dbReference type="GO" id="GO:0005524">
    <property type="term" value="F:ATP binding"/>
    <property type="evidence" value="ECO:0007669"/>
    <property type="project" value="UniProtKB-KW"/>
</dbReference>
<organism evidence="4 5">
    <name type="scientific">Catenovulum maritimum</name>
    <dbReference type="NCBI Taxonomy" id="1513271"/>
    <lineage>
        <taxon>Bacteria</taxon>
        <taxon>Pseudomonadati</taxon>
        <taxon>Pseudomonadota</taxon>
        <taxon>Gammaproteobacteria</taxon>
        <taxon>Alteromonadales</taxon>
        <taxon>Alteromonadaceae</taxon>
        <taxon>Catenovulum</taxon>
    </lineage>
</organism>
<dbReference type="Gene3D" id="3.30.200.20">
    <property type="entry name" value="Phosphorylase Kinase, domain 1"/>
    <property type="match status" value="1"/>
</dbReference>
<keyword evidence="5" id="KW-1185">Reference proteome</keyword>
<proteinExistence type="predicted"/>
<dbReference type="AlphaFoldDB" id="A0A0J8GU28"/>
<dbReference type="PANTHER" id="PTHR33540">
    <property type="entry name" value="TRNA THREONYLCARBAMOYLADENOSINE BIOSYNTHESIS PROTEIN TSAE"/>
    <property type="match status" value="1"/>
</dbReference>
<dbReference type="RefSeq" id="WP_048690258.1">
    <property type="nucleotide sequence ID" value="NZ_KQ130484.1"/>
</dbReference>
<keyword evidence="1" id="KW-0547">Nucleotide-binding</keyword>